<keyword evidence="4" id="KW-1185">Reference proteome</keyword>
<dbReference type="RefSeq" id="WP_169074301.1">
    <property type="nucleotide sequence ID" value="NZ_JABBXH010000002.1"/>
</dbReference>
<proteinExistence type="inferred from homology"/>
<evidence type="ECO:0000256" key="1">
    <source>
        <dbReference type="ARBA" id="ARBA00010876"/>
    </source>
</evidence>
<dbReference type="Gene3D" id="3.30.2350.10">
    <property type="entry name" value="Pseudouridine synthase"/>
    <property type="match status" value="1"/>
</dbReference>
<sequence length="228" mass="26185">MNDCFELIDKQEEFLIINKYANVNFHDEGNIGSGLFSKIKEELSITDLYPVHRLDKLTSGLMIFARTAESAKLFQQLFSHHQVEKYYIAISDCKPKKKQGLIKGDMTKSRRGMWKLLRSQNNPAITQFHSYSLAPSIRGFLLKPHSGKTHQIRVALASIGAPILGDELYGKSKSDRGYLHAYALRFTLNDRLFDYSLAPNQGARFTDELCQHWLSSITKPWQHPWPKI</sequence>
<gene>
    <name evidence="3" type="ORF">HII17_05180</name>
</gene>
<organism evidence="3 4">
    <name type="scientific">Thalassotalea algicola</name>
    <dbReference type="NCBI Taxonomy" id="2716224"/>
    <lineage>
        <taxon>Bacteria</taxon>
        <taxon>Pseudomonadati</taxon>
        <taxon>Pseudomonadota</taxon>
        <taxon>Gammaproteobacteria</taxon>
        <taxon>Alteromonadales</taxon>
        <taxon>Colwelliaceae</taxon>
        <taxon>Thalassotalea</taxon>
    </lineage>
</organism>
<comment type="caution">
    <text evidence="3">The sequence shown here is derived from an EMBL/GenBank/DDBJ whole genome shotgun (WGS) entry which is preliminary data.</text>
</comment>
<dbReference type="PROSITE" id="PS01129">
    <property type="entry name" value="PSI_RLU"/>
    <property type="match status" value="1"/>
</dbReference>
<dbReference type="InterPro" id="IPR020103">
    <property type="entry name" value="PsdUridine_synth_cat_dom_sf"/>
</dbReference>
<dbReference type="GO" id="GO:0003723">
    <property type="term" value="F:RNA binding"/>
    <property type="evidence" value="ECO:0007669"/>
    <property type="project" value="InterPro"/>
</dbReference>
<dbReference type="CDD" id="cd02869">
    <property type="entry name" value="PseudoU_synth_RluA_like"/>
    <property type="match status" value="1"/>
</dbReference>
<evidence type="ECO:0000313" key="4">
    <source>
        <dbReference type="Proteomes" id="UP000568664"/>
    </source>
</evidence>
<dbReference type="EMBL" id="JABBXH010000002">
    <property type="protein sequence ID" value="NMP30951.1"/>
    <property type="molecule type" value="Genomic_DNA"/>
</dbReference>
<dbReference type="Proteomes" id="UP000568664">
    <property type="component" value="Unassembled WGS sequence"/>
</dbReference>
<dbReference type="InterPro" id="IPR006508">
    <property type="entry name" value="PsdUridine_synth_RluA-like"/>
</dbReference>
<comment type="similarity">
    <text evidence="1">Belongs to the pseudouridine synthase RluA family.</text>
</comment>
<dbReference type="InterPro" id="IPR006224">
    <property type="entry name" value="PsdUridine_synth_RluA-like_CS"/>
</dbReference>
<dbReference type="PANTHER" id="PTHR21600">
    <property type="entry name" value="MITOCHONDRIAL RNA PSEUDOURIDINE SYNTHASE"/>
    <property type="match status" value="1"/>
</dbReference>
<dbReference type="SUPFAM" id="SSF55120">
    <property type="entry name" value="Pseudouridine synthase"/>
    <property type="match status" value="1"/>
</dbReference>
<dbReference type="GO" id="GO:0140098">
    <property type="term" value="F:catalytic activity, acting on RNA"/>
    <property type="evidence" value="ECO:0007669"/>
    <property type="project" value="UniProtKB-ARBA"/>
</dbReference>
<feature type="domain" description="Pseudouridine synthase RsuA/RluA-like" evidence="2">
    <location>
        <begin position="14"/>
        <end position="158"/>
    </location>
</feature>
<name>A0A7Y0Q697_9GAMM</name>
<evidence type="ECO:0000259" key="2">
    <source>
        <dbReference type="Pfam" id="PF00849"/>
    </source>
</evidence>
<dbReference type="InterPro" id="IPR006145">
    <property type="entry name" value="PsdUridine_synth_RsuA/RluA"/>
</dbReference>
<evidence type="ECO:0000313" key="3">
    <source>
        <dbReference type="EMBL" id="NMP30951.1"/>
    </source>
</evidence>
<protein>
    <submittedName>
        <fullName evidence="3">TIGR01621 family pseudouridine synthase</fullName>
    </submittedName>
</protein>
<dbReference type="Pfam" id="PF00849">
    <property type="entry name" value="PseudoU_synth_2"/>
    <property type="match status" value="1"/>
</dbReference>
<dbReference type="GO" id="GO:0000455">
    <property type="term" value="P:enzyme-directed rRNA pseudouridine synthesis"/>
    <property type="evidence" value="ECO:0007669"/>
    <property type="project" value="TreeGrafter"/>
</dbReference>
<dbReference type="GO" id="GO:0009982">
    <property type="term" value="F:pseudouridine synthase activity"/>
    <property type="evidence" value="ECO:0007669"/>
    <property type="project" value="InterPro"/>
</dbReference>
<dbReference type="NCBIfam" id="TIGR01621">
    <property type="entry name" value="RluA-like"/>
    <property type="match status" value="1"/>
</dbReference>
<accession>A0A7Y0Q697</accession>
<dbReference type="PANTHER" id="PTHR21600:SF87">
    <property type="entry name" value="RNA PSEUDOURIDYLATE SYNTHASE DOMAIN-CONTAINING PROTEIN 1"/>
    <property type="match status" value="1"/>
</dbReference>
<dbReference type="AlphaFoldDB" id="A0A7Y0Q697"/>
<dbReference type="InterPro" id="IPR050188">
    <property type="entry name" value="RluA_PseudoU_synthase"/>
</dbReference>
<reference evidence="3 4" key="1">
    <citation type="submission" date="2020-04" db="EMBL/GenBank/DDBJ databases">
        <title>Thalassotalea sp. M1531, isolated from the surface of marine red alga.</title>
        <authorList>
            <person name="Pang L."/>
            <person name="Lu D.-C."/>
        </authorList>
    </citation>
    <scope>NUCLEOTIDE SEQUENCE [LARGE SCALE GENOMIC DNA]</scope>
    <source>
        <strain evidence="3 4">M1531</strain>
    </source>
</reference>